<dbReference type="Gene3D" id="3.40.50.2300">
    <property type="match status" value="1"/>
</dbReference>
<dbReference type="PRINTS" id="PR01590">
    <property type="entry name" value="HTHFIS"/>
</dbReference>
<evidence type="ECO:0000256" key="3">
    <source>
        <dbReference type="ARBA" id="ARBA00023015"/>
    </source>
</evidence>
<evidence type="ECO:0000256" key="1">
    <source>
        <dbReference type="ARBA" id="ARBA00022741"/>
    </source>
</evidence>
<dbReference type="EMBL" id="VIKS01000004">
    <property type="protein sequence ID" value="TQV88557.1"/>
    <property type="molecule type" value="Genomic_DNA"/>
</dbReference>
<feature type="domain" description="Sigma-54 factor interaction" evidence="6">
    <location>
        <begin position="152"/>
        <end position="381"/>
    </location>
</feature>
<dbReference type="InterPro" id="IPR003593">
    <property type="entry name" value="AAA+_ATPase"/>
</dbReference>
<keyword evidence="3" id="KW-0805">Transcription regulation</keyword>
<dbReference type="Gene3D" id="1.10.8.60">
    <property type="match status" value="1"/>
</dbReference>
<sequence>MKAKRQSHILIADDQEHILDTLTILLEGEGFQVTAVKALDEIIEHCRTSYFDLALLDMNYTQDTTSGQEGLLLLKRIREIDETIPIVLMTAWASIELSVEAIKAGASDFIEKPWKINRLLSVINNQLSLARERRANQRLNALVCEPESIPDLIVQSKVMQPVMKLIQRTSASDANILLTGESGVGKSHIAKSIHRLSHRSDRPLVKVNMGAIAESLFESELFGHAKGAYTDAKEKRIGRFEMADEGTLFLDEIANIPKALQGKLLRILESGEFEVLGSSHTRCVDVRIISASNVNFEEEINKGNFRQDLFYRLNTITIHIPPLRERKEDIPLLVDFFINKYQRKYRREGIVVDKKAMQSLIDFPWYGNVRELEHTMERAMLMASSQVIGINDLGLQKYTRRENLEDMTFEQAEILLIKNAIAKFSGNILAAAESLGVSRAALYRRMEKYQIQTNSEI</sequence>
<dbReference type="PROSITE" id="PS00676">
    <property type="entry name" value="SIGMA54_INTERACT_2"/>
    <property type="match status" value="1"/>
</dbReference>
<organism evidence="8 9">
    <name type="scientific">Aliikangiella coralliicola</name>
    <dbReference type="NCBI Taxonomy" id="2592383"/>
    <lineage>
        <taxon>Bacteria</taxon>
        <taxon>Pseudomonadati</taxon>
        <taxon>Pseudomonadota</taxon>
        <taxon>Gammaproteobacteria</taxon>
        <taxon>Oceanospirillales</taxon>
        <taxon>Pleioneaceae</taxon>
        <taxon>Aliikangiella</taxon>
    </lineage>
</organism>
<protein>
    <submittedName>
        <fullName evidence="8">Sigma-54-dependent Fis family transcriptional regulator</fullName>
    </submittedName>
</protein>
<dbReference type="SMART" id="SM00382">
    <property type="entry name" value="AAA"/>
    <property type="match status" value="1"/>
</dbReference>
<dbReference type="GO" id="GO:0000160">
    <property type="term" value="P:phosphorelay signal transduction system"/>
    <property type="evidence" value="ECO:0007669"/>
    <property type="project" value="InterPro"/>
</dbReference>
<gene>
    <name evidence="8" type="ORF">FLL46_08545</name>
</gene>
<keyword evidence="5" id="KW-0597">Phosphoprotein</keyword>
<dbReference type="Proteomes" id="UP000315439">
    <property type="component" value="Unassembled WGS sequence"/>
</dbReference>
<dbReference type="Gene3D" id="1.10.10.60">
    <property type="entry name" value="Homeodomain-like"/>
    <property type="match status" value="1"/>
</dbReference>
<feature type="domain" description="Response regulatory" evidence="7">
    <location>
        <begin position="8"/>
        <end position="127"/>
    </location>
</feature>
<name>A0A545UGH0_9GAMM</name>
<evidence type="ECO:0000256" key="4">
    <source>
        <dbReference type="ARBA" id="ARBA00023163"/>
    </source>
</evidence>
<evidence type="ECO:0000256" key="5">
    <source>
        <dbReference type="PROSITE-ProRule" id="PRU00169"/>
    </source>
</evidence>
<dbReference type="OrthoDB" id="9804019at2"/>
<evidence type="ECO:0000313" key="9">
    <source>
        <dbReference type="Proteomes" id="UP000315439"/>
    </source>
</evidence>
<dbReference type="InterPro" id="IPR002078">
    <property type="entry name" value="Sigma_54_int"/>
</dbReference>
<keyword evidence="4" id="KW-0804">Transcription</keyword>
<feature type="modified residue" description="4-aspartylphosphate" evidence="5">
    <location>
        <position position="57"/>
    </location>
</feature>
<dbReference type="InterPro" id="IPR011006">
    <property type="entry name" value="CheY-like_superfamily"/>
</dbReference>
<evidence type="ECO:0000313" key="8">
    <source>
        <dbReference type="EMBL" id="TQV88557.1"/>
    </source>
</evidence>
<dbReference type="PANTHER" id="PTHR32071">
    <property type="entry name" value="TRANSCRIPTIONAL REGULATORY PROTEIN"/>
    <property type="match status" value="1"/>
</dbReference>
<dbReference type="Pfam" id="PF00072">
    <property type="entry name" value="Response_reg"/>
    <property type="match status" value="1"/>
</dbReference>
<dbReference type="GO" id="GO:0005524">
    <property type="term" value="F:ATP binding"/>
    <property type="evidence" value="ECO:0007669"/>
    <property type="project" value="UniProtKB-KW"/>
</dbReference>
<evidence type="ECO:0000259" key="7">
    <source>
        <dbReference type="PROSITE" id="PS50110"/>
    </source>
</evidence>
<dbReference type="CDD" id="cd00009">
    <property type="entry name" value="AAA"/>
    <property type="match status" value="1"/>
</dbReference>
<dbReference type="InterPro" id="IPR009057">
    <property type="entry name" value="Homeodomain-like_sf"/>
</dbReference>
<reference evidence="8 9" key="1">
    <citation type="submission" date="2019-07" db="EMBL/GenBank/DDBJ databases">
        <title>Draft genome for Aliikangiella sp. M105.</title>
        <authorList>
            <person name="Wang G."/>
        </authorList>
    </citation>
    <scope>NUCLEOTIDE SEQUENCE [LARGE SCALE GENOMIC DNA]</scope>
    <source>
        <strain evidence="8 9">M105</strain>
    </source>
</reference>
<dbReference type="SMART" id="SM00448">
    <property type="entry name" value="REC"/>
    <property type="match status" value="1"/>
</dbReference>
<dbReference type="InterPro" id="IPR027417">
    <property type="entry name" value="P-loop_NTPase"/>
</dbReference>
<dbReference type="PROSITE" id="PS00675">
    <property type="entry name" value="SIGMA54_INTERACT_1"/>
    <property type="match status" value="1"/>
</dbReference>
<evidence type="ECO:0000256" key="2">
    <source>
        <dbReference type="ARBA" id="ARBA00022840"/>
    </source>
</evidence>
<keyword evidence="2" id="KW-0067">ATP-binding</keyword>
<dbReference type="AlphaFoldDB" id="A0A545UGH0"/>
<accession>A0A545UGH0</accession>
<keyword evidence="1" id="KW-0547">Nucleotide-binding</keyword>
<dbReference type="InterPro" id="IPR025943">
    <property type="entry name" value="Sigma_54_int_dom_ATP-bd_2"/>
</dbReference>
<dbReference type="Pfam" id="PF25601">
    <property type="entry name" value="AAA_lid_14"/>
    <property type="match status" value="1"/>
</dbReference>
<dbReference type="PROSITE" id="PS50110">
    <property type="entry name" value="RESPONSE_REGULATORY"/>
    <property type="match status" value="1"/>
</dbReference>
<keyword evidence="9" id="KW-1185">Reference proteome</keyword>
<proteinExistence type="predicted"/>
<comment type="caution">
    <text evidence="8">The sequence shown here is derived from an EMBL/GenBank/DDBJ whole genome shotgun (WGS) entry which is preliminary data.</text>
</comment>
<dbReference type="SUPFAM" id="SSF52172">
    <property type="entry name" value="CheY-like"/>
    <property type="match status" value="1"/>
</dbReference>
<dbReference type="RefSeq" id="WP_142893065.1">
    <property type="nucleotide sequence ID" value="NZ_ML660162.1"/>
</dbReference>
<dbReference type="Pfam" id="PF02954">
    <property type="entry name" value="HTH_8"/>
    <property type="match status" value="1"/>
</dbReference>
<dbReference type="InterPro" id="IPR001789">
    <property type="entry name" value="Sig_transdc_resp-reg_receiver"/>
</dbReference>
<evidence type="ECO:0000259" key="6">
    <source>
        <dbReference type="PROSITE" id="PS50045"/>
    </source>
</evidence>
<dbReference type="SUPFAM" id="SSF46689">
    <property type="entry name" value="Homeodomain-like"/>
    <property type="match status" value="1"/>
</dbReference>
<dbReference type="Gene3D" id="3.40.50.300">
    <property type="entry name" value="P-loop containing nucleotide triphosphate hydrolases"/>
    <property type="match status" value="1"/>
</dbReference>
<dbReference type="InterPro" id="IPR002197">
    <property type="entry name" value="HTH_Fis"/>
</dbReference>
<dbReference type="InterPro" id="IPR058031">
    <property type="entry name" value="AAA_lid_NorR"/>
</dbReference>
<dbReference type="SUPFAM" id="SSF52540">
    <property type="entry name" value="P-loop containing nucleoside triphosphate hydrolases"/>
    <property type="match status" value="1"/>
</dbReference>
<dbReference type="PROSITE" id="PS50045">
    <property type="entry name" value="SIGMA54_INTERACT_4"/>
    <property type="match status" value="1"/>
</dbReference>
<dbReference type="InterPro" id="IPR025662">
    <property type="entry name" value="Sigma_54_int_dom_ATP-bd_1"/>
</dbReference>
<dbReference type="GO" id="GO:0043565">
    <property type="term" value="F:sequence-specific DNA binding"/>
    <property type="evidence" value="ECO:0007669"/>
    <property type="project" value="InterPro"/>
</dbReference>
<dbReference type="PANTHER" id="PTHR32071:SF113">
    <property type="entry name" value="ALGINATE BIOSYNTHESIS TRANSCRIPTIONAL REGULATORY PROTEIN ALGB"/>
    <property type="match status" value="1"/>
</dbReference>
<dbReference type="Pfam" id="PF00158">
    <property type="entry name" value="Sigma54_activat"/>
    <property type="match status" value="1"/>
</dbReference>
<dbReference type="GO" id="GO:0006355">
    <property type="term" value="P:regulation of DNA-templated transcription"/>
    <property type="evidence" value="ECO:0007669"/>
    <property type="project" value="InterPro"/>
</dbReference>
<dbReference type="FunFam" id="3.40.50.300:FF:000006">
    <property type="entry name" value="DNA-binding transcriptional regulator NtrC"/>
    <property type="match status" value="1"/>
</dbReference>